<evidence type="ECO:0000313" key="1">
    <source>
        <dbReference type="EMBL" id="OIQ67766.1"/>
    </source>
</evidence>
<accession>A0A1J5P938</accession>
<comment type="caution">
    <text evidence="1">The sequence shown here is derived from an EMBL/GenBank/DDBJ whole genome shotgun (WGS) entry which is preliminary data.</text>
</comment>
<organism evidence="1">
    <name type="scientific">mine drainage metagenome</name>
    <dbReference type="NCBI Taxonomy" id="410659"/>
    <lineage>
        <taxon>unclassified sequences</taxon>
        <taxon>metagenomes</taxon>
        <taxon>ecological metagenomes</taxon>
    </lineage>
</organism>
<gene>
    <name evidence="1" type="ORF">GALL_506520</name>
</gene>
<protein>
    <recommendedName>
        <fullName evidence="2">Rap1a immunity protein domain-containing protein</fullName>
    </recommendedName>
</protein>
<proteinExistence type="predicted"/>
<sequence length="145" mass="15539">MRLKRILPTSFLMLLATPMLASSDEIQKMTVAELVNKCTTADPNSAAFCNGLVNGVLNQLQTNGLIFSVGALRKGTIGDEARKVLEFTGTACGAIEPKMALMTFINWAKIHPEFSGRHGITGVATAIGHKHGLVRNKAPLHRTVG</sequence>
<reference evidence="1" key="1">
    <citation type="submission" date="2016-10" db="EMBL/GenBank/DDBJ databases">
        <title>Sequence of Gallionella enrichment culture.</title>
        <authorList>
            <person name="Poehlein A."/>
            <person name="Muehling M."/>
            <person name="Daniel R."/>
        </authorList>
    </citation>
    <scope>NUCLEOTIDE SEQUENCE</scope>
</reference>
<dbReference type="AlphaFoldDB" id="A0A1J5P938"/>
<dbReference type="EMBL" id="MLJW01005717">
    <property type="protein sequence ID" value="OIQ67766.1"/>
    <property type="molecule type" value="Genomic_DNA"/>
</dbReference>
<name>A0A1J5P938_9ZZZZ</name>
<evidence type="ECO:0008006" key="2">
    <source>
        <dbReference type="Google" id="ProtNLM"/>
    </source>
</evidence>